<sequence length="122" mass="13478">MAAESTRRFTKNLLKPGSAAEIRQTASNAVRHSAVTQEKPKLIDPLDYEAVICDLGDELKEDPLSELFLFPDNDFTVGIERVTVCVGGGVCVCLTVCACVWLQCFSTRQTDRHTFILNPSFP</sequence>
<reference evidence="2" key="1">
    <citation type="submission" date="2025-08" db="UniProtKB">
        <authorList>
            <consortium name="Ensembl"/>
        </authorList>
    </citation>
    <scope>IDENTIFICATION</scope>
</reference>
<dbReference type="Pfam" id="PF11878">
    <property type="entry name" value="DOCK_C-D_N"/>
    <property type="match status" value="1"/>
</dbReference>
<reference evidence="2" key="2">
    <citation type="submission" date="2025-09" db="UniProtKB">
        <authorList>
            <consortium name="Ensembl"/>
        </authorList>
    </citation>
    <scope>IDENTIFICATION</scope>
</reference>
<evidence type="ECO:0000313" key="3">
    <source>
        <dbReference type="Proteomes" id="UP000694557"/>
    </source>
</evidence>
<evidence type="ECO:0000313" key="2">
    <source>
        <dbReference type="Ensembl" id="ENSOKIP00005068499.1"/>
    </source>
</evidence>
<keyword evidence="3" id="KW-1185">Reference proteome</keyword>
<dbReference type="AlphaFoldDB" id="A0A8C7I837"/>
<evidence type="ECO:0000259" key="1">
    <source>
        <dbReference type="Pfam" id="PF11878"/>
    </source>
</evidence>
<protein>
    <submittedName>
        <fullName evidence="2">Dedicator of cytokinesis 10</fullName>
    </submittedName>
</protein>
<name>A0A8C7I837_ONCKI</name>
<organism evidence="2 3">
    <name type="scientific">Oncorhynchus kisutch</name>
    <name type="common">Coho salmon</name>
    <name type="synonym">Salmo kisutch</name>
    <dbReference type="NCBI Taxonomy" id="8019"/>
    <lineage>
        <taxon>Eukaryota</taxon>
        <taxon>Metazoa</taxon>
        <taxon>Chordata</taxon>
        <taxon>Craniata</taxon>
        <taxon>Vertebrata</taxon>
        <taxon>Euteleostomi</taxon>
        <taxon>Actinopterygii</taxon>
        <taxon>Neopterygii</taxon>
        <taxon>Teleostei</taxon>
        <taxon>Protacanthopterygii</taxon>
        <taxon>Salmoniformes</taxon>
        <taxon>Salmonidae</taxon>
        <taxon>Salmoninae</taxon>
        <taxon>Oncorhynchus</taxon>
    </lineage>
</organism>
<feature type="domain" description="Dedicator of cytokinesis C/D N-terminal" evidence="1">
    <location>
        <begin position="41"/>
        <end position="78"/>
    </location>
</feature>
<dbReference type="GeneTree" id="ENSGT00940000157469"/>
<dbReference type="Ensembl" id="ENSOKIT00005072855.1">
    <property type="protein sequence ID" value="ENSOKIP00005068499.1"/>
    <property type="gene ID" value="ENSOKIG00005028855.1"/>
</dbReference>
<gene>
    <name evidence="2" type="primary">DOCK10</name>
</gene>
<proteinExistence type="predicted"/>
<dbReference type="Proteomes" id="UP000694557">
    <property type="component" value="Unassembled WGS sequence"/>
</dbReference>
<accession>A0A8C7I837</accession>
<dbReference type="InterPro" id="IPR021816">
    <property type="entry name" value="DOCK_C/D_N"/>
</dbReference>